<evidence type="ECO:0000313" key="2">
    <source>
        <dbReference type="EMBL" id="GAA2581071.1"/>
    </source>
</evidence>
<dbReference type="Proteomes" id="UP001501509">
    <property type="component" value="Unassembled WGS sequence"/>
</dbReference>
<organism evidence="2 3">
    <name type="scientific">Actinomadura fulvescens</name>
    <dbReference type="NCBI Taxonomy" id="46160"/>
    <lineage>
        <taxon>Bacteria</taxon>
        <taxon>Bacillati</taxon>
        <taxon>Actinomycetota</taxon>
        <taxon>Actinomycetes</taxon>
        <taxon>Streptosporangiales</taxon>
        <taxon>Thermomonosporaceae</taxon>
        <taxon>Actinomadura</taxon>
    </lineage>
</organism>
<dbReference type="Gene3D" id="3.40.50.150">
    <property type="entry name" value="Vaccinia Virus protein VP39"/>
    <property type="match status" value="1"/>
</dbReference>
<dbReference type="RefSeq" id="WP_344538401.1">
    <property type="nucleotide sequence ID" value="NZ_BAAATD010000001.1"/>
</dbReference>
<reference evidence="2 3" key="1">
    <citation type="journal article" date="2019" name="Int. J. Syst. Evol. Microbiol.">
        <title>The Global Catalogue of Microorganisms (GCM) 10K type strain sequencing project: providing services to taxonomists for standard genome sequencing and annotation.</title>
        <authorList>
            <consortium name="The Broad Institute Genomics Platform"/>
            <consortium name="The Broad Institute Genome Sequencing Center for Infectious Disease"/>
            <person name="Wu L."/>
            <person name="Ma J."/>
        </authorList>
    </citation>
    <scope>NUCLEOTIDE SEQUENCE [LARGE SCALE GENOMIC DNA]</scope>
    <source>
        <strain evidence="2 3">JCM 6833</strain>
    </source>
</reference>
<accession>A0ABN3PFJ4</accession>
<dbReference type="CDD" id="cd02440">
    <property type="entry name" value="AdoMet_MTases"/>
    <property type="match status" value="1"/>
</dbReference>
<keyword evidence="2" id="KW-0808">Transferase</keyword>
<name>A0ABN3PFJ4_9ACTN</name>
<evidence type="ECO:0000256" key="1">
    <source>
        <dbReference type="SAM" id="MobiDB-lite"/>
    </source>
</evidence>
<feature type="region of interest" description="Disordered" evidence="1">
    <location>
        <begin position="248"/>
        <end position="277"/>
    </location>
</feature>
<dbReference type="Pfam" id="PF04672">
    <property type="entry name" value="Methyltransf_19"/>
    <property type="match status" value="1"/>
</dbReference>
<gene>
    <name evidence="2" type="ORF">GCM10010411_12040</name>
</gene>
<sequence>MVTAAGPGWTPPGGGTDLASPARVYDYLLGGKDNYAADRELVHRLLAIQPDLSAVARENRAFLARAVGLLAGRGVRQFLDLGCGLPTHENVHQIAARHGPGARVVYVDHDPIVLAHARALLADDGNVAIVHSDLRKPDELRADVAAGGGLLDWTEPVAVLITAVLHFVADADDPAGILAGLRAELAPGSALVISHATAGTFPAEAARVAELYTTACVSPLVLRTREEVAEFFGDFELLDPGLAFTAQWRPRGERPPPRGQLLAGVGIRPPDRRDAVP</sequence>
<dbReference type="SUPFAM" id="SSF53335">
    <property type="entry name" value="S-adenosyl-L-methionine-dependent methyltransferases"/>
    <property type="match status" value="1"/>
</dbReference>
<protein>
    <submittedName>
        <fullName evidence="2">SAM-dependent methyltransferase</fullName>
    </submittedName>
</protein>
<keyword evidence="2" id="KW-0489">Methyltransferase</keyword>
<dbReference type="GO" id="GO:0032259">
    <property type="term" value="P:methylation"/>
    <property type="evidence" value="ECO:0007669"/>
    <property type="project" value="UniProtKB-KW"/>
</dbReference>
<dbReference type="EMBL" id="BAAATD010000001">
    <property type="protein sequence ID" value="GAA2581071.1"/>
    <property type="molecule type" value="Genomic_DNA"/>
</dbReference>
<comment type="caution">
    <text evidence="2">The sequence shown here is derived from an EMBL/GenBank/DDBJ whole genome shotgun (WGS) entry which is preliminary data.</text>
</comment>
<dbReference type="InterPro" id="IPR006764">
    <property type="entry name" value="SAM_dep_MeTrfase_SAV2177_type"/>
</dbReference>
<proteinExistence type="predicted"/>
<dbReference type="PIRSF" id="PIRSF017393">
    <property type="entry name" value="MTase_SAV2177"/>
    <property type="match status" value="1"/>
</dbReference>
<evidence type="ECO:0000313" key="3">
    <source>
        <dbReference type="Proteomes" id="UP001501509"/>
    </source>
</evidence>
<dbReference type="InterPro" id="IPR029063">
    <property type="entry name" value="SAM-dependent_MTases_sf"/>
</dbReference>
<dbReference type="GO" id="GO:0008168">
    <property type="term" value="F:methyltransferase activity"/>
    <property type="evidence" value="ECO:0007669"/>
    <property type="project" value="UniProtKB-KW"/>
</dbReference>
<keyword evidence="3" id="KW-1185">Reference proteome</keyword>